<reference evidence="1 2" key="1">
    <citation type="journal article" date="2019" name="Nat. Ecol. Evol.">
        <title>Megaphylogeny resolves global patterns of mushroom evolution.</title>
        <authorList>
            <person name="Varga T."/>
            <person name="Krizsan K."/>
            <person name="Foldi C."/>
            <person name="Dima B."/>
            <person name="Sanchez-Garcia M."/>
            <person name="Sanchez-Ramirez S."/>
            <person name="Szollosi G.J."/>
            <person name="Szarkandi J.G."/>
            <person name="Papp V."/>
            <person name="Albert L."/>
            <person name="Andreopoulos W."/>
            <person name="Angelini C."/>
            <person name="Antonin V."/>
            <person name="Barry K.W."/>
            <person name="Bougher N.L."/>
            <person name="Buchanan P."/>
            <person name="Buyck B."/>
            <person name="Bense V."/>
            <person name="Catcheside P."/>
            <person name="Chovatia M."/>
            <person name="Cooper J."/>
            <person name="Damon W."/>
            <person name="Desjardin D."/>
            <person name="Finy P."/>
            <person name="Geml J."/>
            <person name="Haridas S."/>
            <person name="Hughes K."/>
            <person name="Justo A."/>
            <person name="Karasinski D."/>
            <person name="Kautmanova I."/>
            <person name="Kiss B."/>
            <person name="Kocsube S."/>
            <person name="Kotiranta H."/>
            <person name="LaButti K.M."/>
            <person name="Lechner B.E."/>
            <person name="Liimatainen K."/>
            <person name="Lipzen A."/>
            <person name="Lukacs Z."/>
            <person name="Mihaltcheva S."/>
            <person name="Morgado L.N."/>
            <person name="Niskanen T."/>
            <person name="Noordeloos M.E."/>
            <person name="Ohm R.A."/>
            <person name="Ortiz-Santana B."/>
            <person name="Ovrebo C."/>
            <person name="Racz N."/>
            <person name="Riley R."/>
            <person name="Savchenko A."/>
            <person name="Shiryaev A."/>
            <person name="Soop K."/>
            <person name="Spirin V."/>
            <person name="Szebenyi C."/>
            <person name="Tomsovsky M."/>
            <person name="Tulloss R.E."/>
            <person name="Uehling J."/>
            <person name="Grigoriev I.V."/>
            <person name="Vagvolgyi C."/>
            <person name="Papp T."/>
            <person name="Martin F.M."/>
            <person name="Miettinen O."/>
            <person name="Hibbett D.S."/>
            <person name="Nagy L.G."/>
        </authorList>
    </citation>
    <scope>NUCLEOTIDE SEQUENCE [LARGE SCALE GENOMIC DNA]</scope>
    <source>
        <strain evidence="1 2">CBS 962.96</strain>
    </source>
</reference>
<feature type="non-terminal residue" evidence="1">
    <location>
        <position position="153"/>
    </location>
</feature>
<evidence type="ECO:0000313" key="1">
    <source>
        <dbReference type="EMBL" id="THU78309.1"/>
    </source>
</evidence>
<organism evidence="1 2">
    <name type="scientific">Dendrothele bispora (strain CBS 962.96)</name>
    <dbReference type="NCBI Taxonomy" id="1314807"/>
    <lineage>
        <taxon>Eukaryota</taxon>
        <taxon>Fungi</taxon>
        <taxon>Dikarya</taxon>
        <taxon>Basidiomycota</taxon>
        <taxon>Agaricomycotina</taxon>
        <taxon>Agaricomycetes</taxon>
        <taxon>Agaricomycetidae</taxon>
        <taxon>Agaricales</taxon>
        <taxon>Agaricales incertae sedis</taxon>
        <taxon>Dendrothele</taxon>
    </lineage>
</organism>
<feature type="non-terminal residue" evidence="1">
    <location>
        <position position="1"/>
    </location>
</feature>
<dbReference type="OrthoDB" id="2999057at2759"/>
<protein>
    <submittedName>
        <fullName evidence="1">Uncharacterized protein</fullName>
    </submittedName>
</protein>
<sequence>VKKPCPGLTEALDVHIGEYLAQSMMQGGGGKSLAVLSNERFGRAYASLNEAQQGVIKTAQHQSRTWRNVTEPGCTAVFSVSCLQSFEVKDEDRCTMSPMPCDECMTIFLSKPFQAAIRRERAPPENMKFIPKGYTNPVQGQIYAKYKGVDKLF</sequence>
<dbReference type="Proteomes" id="UP000297245">
    <property type="component" value="Unassembled WGS sequence"/>
</dbReference>
<keyword evidence="2" id="KW-1185">Reference proteome</keyword>
<evidence type="ECO:0000313" key="2">
    <source>
        <dbReference type="Proteomes" id="UP000297245"/>
    </source>
</evidence>
<dbReference type="EMBL" id="ML180219">
    <property type="protein sequence ID" value="THU78309.1"/>
    <property type="molecule type" value="Genomic_DNA"/>
</dbReference>
<name>A0A4S8KRF7_DENBC</name>
<gene>
    <name evidence="1" type="ORF">K435DRAFT_618603</name>
</gene>
<proteinExistence type="predicted"/>
<dbReference type="AlphaFoldDB" id="A0A4S8KRF7"/>
<accession>A0A4S8KRF7</accession>